<dbReference type="STRING" id="746697.Aeqsu_2929"/>
<evidence type="ECO:0000313" key="2">
    <source>
        <dbReference type="EMBL" id="AFL82370.1"/>
    </source>
</evidence>
<protein>
    <recommendedName>
        <fullName evidence="4">Outer membrane protein beta-barrel domain-containing protein</fullName>
    </recommendedName>
</protein>
<dbReference type="AlphaFoldDB" id="I3YZF2"/>
<feature type="signal peptide" evidence="1">
    <location>
        <begin position="1"/>
        <end position="24"/>
    </location>
</feature>
<sequence>MNLLPYCKYLGIILLILSGSLASAQESKFNKFSLEITTGVHVPLSPGKEISRTKYIAFKQFELAGRYMFTEKFGAKGHYAFNRFENPNDNTMGISMNRVGLEGVANVGRLLNVDYRLRERIGLLFHTGVGVSFARPSSVSGTDHIGNFLIGFTGEIKLNERISFFGDMTYIRNFKQHYGYNGELLNANYDAEAGSFVNVSIGIMYSFGQKKYHADWY</sequence>
<dbReference type="eggNOG" id="COG2885">
    <property type="taxonomic scope" value="Bacteria"/>
</dbReference>
<keyword evidence="1" id="KW-0732">Signal</keyword>
<reference evidence="2 3" key="1">
    <citation type="submission" date="2012-06" db="EMBL/GenBank/DDBJ databases">
        <title>The complete genome of Aequorivita sublithincola DSM 14238.</title>
        <authorList>
            <consortium name="US DOE Joint Genome Institute (JGI-PGF)"/>
            <person name="Lucas S."/>
            <person name="Copeland A."/>
            <person name="Lapidus A."/>
            <person name="Goodwin L."/>
            <person name="Pitluck S."/>
            <person name="Peters L."/>
            <person name="Munk A.C.C."/>
            <person name="Kyrpides N."/>
            <person name="Mavromatis K."/>
            <person name="Pagani I."/>
            <person name="Ivanova N."/>
            <person name="Ovchinnikova G."/>
            <person name="Zeytun A."/>
            <person name="Detter J.C."/>
            <person name="Han C."/>
            <person name="Land M."/>
            <person name="Hauser L."/>
            <person name="Markowitz V."/>
            <person name="Cheng J.-F."/>
            <person name="Hugenholtz P."/>
            <person name="Woyke T."/>
            <person name="Wu D."/>
            <person name="Tindall B."/>
            <person name="Faehnrich R."/>
            <person name="Brambilla E."/>
            <person name="Klenk H.-P."/>
            <person name="Eisen J.A."/>
        </authorList>
    </citation>
    <scope>NUCLEOTIDE SEQUENCE [LARGE SCALE GENOMIC DNA]</scope>
    <source>
        <strain evidence="3">DSM 14238 / LMG 21431 / ACAM 643 / 9-3</strain>
    </source>
</reference>
<dbReference type="EMBL" id="CP003280">
    <property type="protein sequence ID" value="AFL82370.1"/>
    <property type="molecule type" value="Genomic_DNA"/>
</dbReference>
<keyword evidence="3" id="KW-1185">Reference proteome</keyword>
<proteinExistence type="predicted"/>
<evidence type="ECO:0008006" key="4">
    <source>
        <dbReference type="Google" id="ProtNLM"/>
    </source>
</evidence>
<organism evidence="2 3">
    <name type="scientific">Aequorivita sublithincola (strain DSM 14238 / LMG 21431 / ACAM 643 / 9-3)</name>
    <dbReference type="NCBI Taxonomy" id="746697"/>
    <lineage>
        <taxon>Bacteria</taxon>
        <taxon>Pseudomonadati</taxon>
        <taxon>Bacteroidota</taxon>
        <taxon>Flavobacteriia</taxon>
        <taxon>Flavobacteriales</taxon>
        <taxon>Flavobacteriaceae</taxon>
        <taxon>Aequorivita</taxon>
    </lineage>
</organism>
<dbReference type="KEGG" id="asl:Aeqsu_2929"/>
<evidence type="ECO:0000256" key="1">
    <source>
        <dbReference type="SAM" id="SignalP"/>
    </source>
</evidence>
<gene>
    <name evidence="2" type="ordered locus">Aeqsu_2929</name>
</gene>
<dbReference type="HOGENOM" id="CLU_1270070_0_0_10"/>
<evidence type="ECO:0000313" key="3">
    <source>
        <dbReference type="Proteomes" id="UP000006049"/>
    </source>
</evidence>
<accession>I3YZF2</accession>
<dbReference type="Proteomes" id="UP000006049">
    <property type="component" value="Chromosome"/>
</dbReference>
<feature type="chain" id="PRO_5003683882" description="Outer membrane protein beta-barrel domain-containing protein" evidence="1">
    <location>
        <begin position="25"/>
        <end position="217"/>
    </location>
</feature>
<name>I3YZF2_AEQSU</name>